<evidence type="ECO:0000313" key="3">
    <source>
        <dbReference type="EMBL" id="OGL45579.1"/>
    </source>
</evidence>
<proteinExistence type="predicted"/>
<protein>
    <submittedName>
        <fullName evidence="3">Uncharacterized protein</fullName>
    </submittedName>
</protein>
<keyword evidence="2" id="KW-0472">Membrane</keyword>
<evidence type="ECO:0000256" key="1">
    <source>
        <dbReference type="SAM" id="MobiDB-lite"/>
    </source>
</evidence>
<keyword evidence="2" id="KW-0812">Transmembrane</keyword>
<feature type="region of interest" description="Disordered" evidence="1">
    <location>
        <begin position="1"/>
        <end position="31"/>
    </location>
</feature>
<dbReference type="Proteomes" id="UP000179266">
    <property type="component" value="Unassembled WGS sequence"/>
</dbReference>
<gene>
    <name evidence="3" type="ORF">A2161_10560</name>
</gene>
<dbReference type="AlphaFoldDB" id="A0A1F7RVH9"/>
<accession>A0A1F7RVH9</accession>
<name>A0A1F7RVH9_9BACT</name>
<dbReference type="EMBL" id="MGDD01000170">
    <property type="protein sequence ID" value="OGL45579.1"/>
    <property type="molecule type" value="Genomic_DNA"/>
</dbReference>
<keyword evidence="2" id="KW-1133">Transmembrane helix</keyword>
<feature type="transmembrane region" description="Helical" evidence="2">
    <location>
        <begin position="80"/>
        <end position="101"/>
    </location>
</feature>
<comment type="caution">
    <text evidence="3">The sequence shown here is derived from an EMBL/GenBank/DDBJ whole genome shotgun (WGS) entry which is preliminary data.</text>
</comment>
<reference evidence="3 4" key="1">
    <citation type="journal article" date="2016" name="Nat. Commun.">
        <title>Thousands of microbial genomes shed light on interconnected biogeochemical processes in an aquifer system.</title>
        <authorList>
            <person name="Anantharaman K."/>
            <person name="Brown C.T."/>
            <person name="Hug L.A."/>
            <person name="Sharon I."/>
            <person name="Castelle C.J."/>
            <person name="Probst A.J."/>
            <person name="Thomas B.C."/>
            <person name="Singh A."/>
            <person name="Wilkins M.J."/>
            <person name="Karaoz U."/>
            <person name="Brodie E.L."/>
            <person name="Williams K.H."/>
            <person name="Hubbard S.S."/>
            <person name="Banfield J.F."/>
        </authorList>
    </citation>
    <scope>NUCLEOTIDE SEQUENCE [LARGE SCALE GENOMIC DNA]</scope>
</reference>
<organism evidence="3 4">
    <name type="scientific">Candidatus Schekmanbacteria bacterium RBG_13_48_7</name>
    <dbReference type="NCBI Taxonomy" id="1817878"/>
    <lineage>
        <taxon>Bacteria</taxon>
        <taxon>Candidatus Schekmaniibacteriota</taxon>
    </lineage>
</organism>
<evidence type="ECO:0000313" key="4">
    <source>
        <dbReference type="Proteomes" id="UP000179266"/>
    </source>
</evidence>
<sequence length="158" mass="17576">MINGNINDGYLLPPTPTRGGPTPPPITPTPTFTPTWTPGFTPIPWGYGGAFFIEGFYADDYNPQKIMLYNNLIYDNYSPWYGAGFVIYGGGTVIDMLSIGLKYPTEMKIPLRLVILVMNGSTTKMTICSYSMDLYRFQTARLALSTNVLNHCILIIKS</sequence>
<evidence type="ECO:0000256" key="2">
    <source>
        <dbReference type="SAM" id="Phobius"/>
    </source>
</evidence>
<feature type="transmembrane region" description="Helical" evidence="2">
    <location>
        <begin position="113"/>
        <end position="132"/>
    </location>
</feature>
<feature type="compositionally biased region" description="Pro residues" evidence="1">
    <location>
        <begin position="13"/>
        <end position="28"/>
    </location>
</feature>